<organism evidence="2 3">
    <name type="scientific">Hibiscus sabdariffa</name>
    <name type="common">roselle</name>
    <dbReference type="NCBI Taxonomy" id="183260"/>
    <lineage>
        <taxon>Eukaryota</taxon>
        <taxon>Viridiplantae</taxon>
        <taxon>Streptophyta</taxon>
        <taxon>Embryophyta</taxon>
        <taxon>Tracheophyta</taxon>
        <taxon>Spermatophyta</taxon>
        <taxon>Magnoliopsida</taxon>
        <taxon>eudicotyledons</taxon>
        <taxon>Gunneridae</taxon>
        <taxon>Pentapetalae</taxon>
        <taxon>rosids</taxon>
        <taxon>malvids</taxon>
        <taxon>Malvales</taxon>
        <taxon>Malvaceae</taxon>
        <taxon>Malvoideae</taxon>
        <taxon>Hibiscus</taxon>
    </lineage>
</organism>
<dbReference type="CDD" id="cd06222">
    <property type="entry name" value="RNase_H_like"/>
    <property type="match status" value="1"/>
</dbReference>
<keyword evidence="3" id="KW-1185">Reference proteome</keyword>
<dbReference type="Proteomes" id="UP001472677">
    <property type="component" value="Unassembled WGS sequence"/>
</dbReference>
<dbReference type="PANTHER" id="PTHR47074:SF61">
    <property type="entry name" value="RNASE H TYPE-1 DOMAIN-CONTAINING PROTEIN"/>
    <property type="match status" value="1"/>
</dbReference>
<gene>
    <name evidence="2" type="ORF">V6N12_011465</name>
</gene>
<proteinExistence type="predicted"/>
<feature type="domain" description="RNase H type-1" evidence="1">
    <location>
        <begin position="63"/>
        <end position="129"/>
    </location>
</feature>
<reference evidence="2 3" key="1">
    <citation type="journal article" date="2024" name="G3 (Bethesda)">
        <title>Genome assembly of Hibiscus sabdariffa L. provides insights into metabolisms of medicinal natural products.</title>
        <authorList>
            <person name="Kim T."/>
        </authorList>
    </citation>
    <scope>NUCLEOTIDE SEQUENCE [LARGE SCALE GENOMIC DNA]</scope>
    <source>
        <strain evidence="2">TK-2024</strain>
        <tissue evidence="2">Old leaves</tissue>
    </source>
</reference>
<dbReference type="InterPro" id="IPR044730">
    <property type="entry name" value="RNase_H-like_dom_plant"/>
</dbReference>
<dbReference type="PANTHER" id="PTHR47074">
    <property type="entry name" value="BNAC02G40300D PROTEIN"/>
    <property type="match status" value="1"/>
</dbReference>
<evidence type="ECO:0000313" key="2">
    <source>
        <dbReference type="EMBL" id="KAK8508480.1"/>
    </source>
</evidence>
<name>A0ABR2BPH8_9ROSI</name>
<sequence>MSRCRLDAEGIEHVIYDCSFAYAIGSKLSYCKEIEGLLSRLSEPILMGLASWVPPPAHLLKINVDACFVSANGKSCSGIIIRNHVGLIMGAALRHSYQVSSSFEAEALAVVNGLLFASELGFRYVILECIFSFVPWSGNKVAHAVATLGRLENEDRFWIKEAPSPALELAVSDHRAWEPP</sequence>
<dbReference type="Pfam" id="PF13456">
    <property type="entry name" value="RVT_3"/>
    <property type="match status" value="1"/>
</dbReference>
<evidence type="ECO:0000259" key="1">
    <source>
        <dbReference type="Pfam" id="PF13456"/>
    </source>
</evidence>
<accession>A0ABR2BPH8</accession>
<dbReference type="EMBL" id="JBBPBM010000100">
    <property type="protein sequence ID" value="KAK8508480.1"/>
    <property type="molecule type" value="Genomic_DNA"/>
</dbReference>
<protein>
    <recommendedName>
        <fullName evidence="1">RNase H type-1 domain-containing protein</fullName>
    </recommendedName>
</protein>
<dbReference type="InterPro" id="IPR002156">
    <property type="entry name" value="RNaseH_domain"/>
</dbReference>
<dbReference type="InterPro" id="IPR052929">
    <property type="entry name" value="RNase_H-like_EbsB-rel"/>
</dbReference>
<comment type="caution">
    <text evidence="2">The sequence shown here is derived from an EMBL/GenBank/DDBJ whole genome shotgun (WGS) entry which is preliminary data.</text>
</comment>
<evidence type="ECO:0000313" key="3">
    <source>
        <dbReference type="Proteomes" id="UP001472677"/>
    </source>
</evidence>